<dbReference type="GO" id="GO:0032153">
    <property type="term" value="C:cell division site"/>
    <property type="evidence" value="ECO:0007669"/>
    <property type="project" value="TreeGrafter"/>
</dbReference>
<dbReference type="PANTHER" id="PTHR34981">
    <property type="entry name" value="CELL DIVISION PROTEIN ZAPA"/>
    <property type="match status" value="1"/>
</dbReference>
<dbReference type="InterPro" id="IPR036192">
    <property type="entry name" value="Cell_div_ZapA-like_sf"/>
</dbReference>
<dbReference type="InterPro" id="IPR053712">
    <property type="entry name" value="Bac_CellDiv_Activator"/>
</dbReference>
<comment type="subunit">
    <text evidence="8">Homodimer. Interacts with FtsZ.</text>
</comment>
<keyword evidence="3" id="KW-0963">Cytoplasm</keyword>
<comment type="caution">
    <text evidence="10">The sequence shown here is derived from an EMBL/GenBank/DDBJ whole genome shotgun (WGS) entry which is preliminary data.</text>
</comment>
<gene>
    <name evidence="10" type="ORF">GWO12_03535</name>
</gene>
<evidence type="ECO:0000256" key="7">
    <source>
        <dbReference type="ARBA" id="ARBA00024910"/>
    </source>
</evidence>
<dbReference type="GO" id="GO:0043093">
    <property type="term" value="P:FtsZ-dependent cytokinesis"/>
    <property type="evidence" value="ECO:0007669"/>
    <property type="project" value="TreeGrafter"/>
</dbReference>
<evidence type="ECO:0000256" key="8">
    <source>
        <dbReference type="ARBA" id="ARBA00026068"/>
    </source>
</evidence>
<reference evidence="10 11" key="1">
    <citation type="submission" date="2020-01" db="EMBL/GenBank/DDBJ databases">
        <title>Genomes assembled from Gulf of Kutch pelagic sediment metagenomes.</title>
        <authorList>
            <person name="Chandrashekar M."/>
            <person name="Mahajan M.S."/>
            <person name="Dave K.J."/>
            <person name="Vatsa P."/>
            <person name="Nathani N.M."/>
        </authorList>
    </citation>
    <scope>NUCLEOTIDE SEQUENCE [LARGE SCALE GENOMIC DNA]</scope>
    <source>
        <strain evidence="10">KS3-K002</strain>
    </source>
</reference>
<evidence type="ECO:0000256" key="2">
    <source>
        <dbReference type="ARBA" id="ARBA00015195"/>
    </source>
</evidence>
<dbReference type="GO" id="GO:0000921">
    <property type="term" value="P:septin ring assembly"/>
    <property type="evidence" value="ECO:0007669"/>
    <property type="project" value="TreeGrafter"/>
</dbReference>
<evidence type="ECO:0000256" key="3">
    <source>
        <dbReference type="ARBA" id="ARBA00022490"/>
    </source>
</evidence>
<dbReference type="GO" id="GO:0005829">
    <property type="term" value="C:cytosol"/>
    <property type="evidence" value="ECO:0007669"/>
    <property type="project" value="TreeGrafter"/>
</dbReference>
<dbReference type="Pfam" id="PF05164">
    <property type="entry name" value="ZapA"/>
    <property type="match status" value="1"/>
</dbReference>
<keyword evidence="5" id="KW-0717">Septation</keyword>
<proteinExistence type="predicted"/>
<evidence type="ECO:0000256" key="4">
    <source>
        <dbReference type="ARBA" id="ARBA00022618"/>
    </source>
</evidence>
<dbReference type="GO" id="GO:0030428">
    <property type="term" value="C:cell septum"/>
    <property type="evidence" value="ECO:0007669"/>
    <property type="project" value="TreeGrafter"/>
</dbReference>
<dbReference type="Proteomes" id="UP000702544">
    <property type="component" value="Unassembled WGS sequence"/>
</dbReference>
<evidence type="ECO:0000313" key="11">
    <source>
        <dbReference type="Proteomes" id="UP000702544"/>
    </source>
</evidence>
<dbReference type="EMBL" id="JAACAK010000028">
    <property type="protein sequence ID" value="NIR74173.1"/>
    <property type="molecule type" value="Genomic_DNA"/>
</dbReference>
<dbReference type="GO" id="GO:0000917">
    <property type="term" value="P:division septum assembly"/>
    <property type="evidence" value="ECO:0007669"/>
    <property type="project" value="UniProtKB-KW"/>
</dbReference>
<organism evidence="10 11">
    <name type="scientific">Candidatus Kutchimonas denitrificans</name>
    <dbReference type="NCBI Taxonomy" id="3056748"/>
    <lineage>
        <taxon>Bacteria</taxon>
        <taxon>Pseudomonadati</taxon>
        <taxon>Gemmatimonadota</taxon>
        <taxon>Gemmatimonadia</taxon>
        <taxon>Candidatus Palauibacterales</taxon>
        <taxon>Candidatus Palauibacteraceae</taxon>
        <taxon>Candidatus Kutchimonas</taxon>
    </lineage>
</organism>
<accession>A0AAE4Z707</accession>
<comment type="function">
    <text evidence="7">Activator of cell division through the inhibition of FtsZ GTPase activity, therefore promoting FtsZ assembly into bundles of protofilaments necessary for the formation of the division Z ring. It is recruited early at mid-cell but it is not essential for cell division.</text>
</comment>
<dbReference type="Gene3D" id="6.10.250.790">
    <property type="match status" value="1"/>
</dbReference>
<dbReference type="InterPro" id="IPR007838">
    <property type="entry name" value="Cell_div_ZapA-like"/>
</dbReference>
<evidence type="ECO:0000256" key="9">
    <source>
        <dbReference type="ARBA" id="ARBA00033158"/>
    </source>
</evidence>
<dbReference type="AlphaFoldDB" id="A0AAE4Z707"/>
<sequence>MSGGKERSSGGKEMVEVQILGESYTIRSETSPEYTRRVAEHVDRTAREIRDEGGVVDAKKAAILTAFAVTDQLFRMREGVDVVKGLAEKRAERLTADLLAALEASGAD</sequence>
<evidence type="ECO:0000256" key="5">
    <source>
        <dbReference type="ARBA" id="ARBA00023210"/>
    </source>
</evidence>
<dbReference type="SUPFAM" id="SSF102829">
    <property type="entry name" value="Cell division protein ZapA-like"/>
    <property type="match status" value="1"/>
</dbReference>
<keyword evidence="4 10" id="KW-0132">Cell division</keyword>
<evidence type="ECO:0000256" key="6">
    <source>
        <dbReference type="ARBA" id="ARBA00023306"/>
    </source>
</evidence>
<evidence type="ECO:0000256" key="1">
    <source>
        <dbReference type="ARBA" id="ARBA00004496"/>
    </source>
</evidence>
<keyword evidence="6" id="KW-0131">Cell cycle</keyword>
<comment type="subcellular location">
    <subcellularLocation>
        <location evidence="1">Cytoplasm</location>
    </subcellularLocation>
</comment>
<protein>
    <recommendedName>
        <fullName evidence="2">Cell division protein ZapA</fullName>
    </recommendedName>
    <alternativeName>
        <fullName evidence="9">Z ring-associated protein ZapA</fullName>
    </alternativeName>
</protein>
<evidence type="ECO:0000313" key="10">
    <source>
        <dbReference type="EMBL" id="NIR74173.1"/>
    </source>
</evidence>
<dbReference type="PANTHER" id="PTHR34981:SF1">
    <property type="entry name" value="CELL DIVISION PROTEIN ZAPA"/>
    <property type="match status" value="1"/>
</dbReference>
<name>A0AAE4Z707_9BACT</name>